<comment type="caution">
    <text evidence="1">The sequence shown here is derived from an EMBL/GenBank/DDBJ whole genome shotgun (WGS) entry which is preliminary data.</text>
</comment>
<sequence length="54" mass="5482">MGGQPGIAGNAFGKGRACYGRVMGFFPQLFADFSGNGNATGGSHGFSAILRTAR</sequence>
<organism evidence="1 2">
    <name type="scientific">Edaphobacter modestus</name>
    <dbReference type="NCBI Taxonomy" id="388466"/>
    <lineage>
        <taxon>Bacteria</taxon>
        <taxon>Pseudomonadati</taxon>
        <taxon>Acidobacteriota</taxon>
        <taxon>Terriglobia</taxon>
        <taxon>Terriglobales</taxon>
        <taxon>Acidobacteriaceae</taxon>
        <taxon>Edaphobacter</taxon>
    </lineage>
</organism>
<keyword evidence="2" id="KW-1185">Reference proteome</keyword>
<proteinExistence type="predicted"/>
<gene>
    <name evidence="1" type="ORF">BDD14_4227</name>
</gene>
<name>A0A4V2G4X0_9BACT</name>
<protein>
    <submittedName>
        <fullName evidence="1">Uncharacterized protein</fullName>
    </submittedName>
</protein>
<evidence type="ECO:0000313" key="2">
    <source>
        <dbReference type="Proteomes" id="UP000292958"/>
    </source>
</evidence>
<dbReference type="Proteomes" id="UP000292958">
    <property type="component" value="Unassembled WGS sequence"/>
</dbReference>
<dbReference type="AlphaFoldDB" id="A0A4V2G4X0"/>
<dbReference type="EMBL" id="SHKW01000001">
    <property type="protein sequence ID" value="RZU42636.1"/>
    <property type="molecule type" value="Genomic_DNA"/>
</dbReference>
<accession>A0A4V2G4X0</accession>
<evidence type="ECO:0000313" key="1">
    <source>
        <dbReference type="EMBL" id="RZU42636.1"/>
    </source>
</evidence>
<reference evidence="1 2" key="1">
    <citation type="submission" date="2019-02" db="EMBL/GenBank/DDBJ databases">
        <title>Genomic Encyclopedia of Archaeal and Bacterial Type Strains, Phase II (KMG-II): from individual species to whole genera.</title>
        <authorList>
            <person name="Goeker M."/>
        </authorList>
    </citation>
    <scope>NUCLEOTIDE SEQUENCE [LARGE SCALE GENOMIC DNA]</scope>
    <source>
        <strain evidence="1 2">DSM 18101</strain>
    </source>
</reference>